<evidence type="ECO:0000313" key="7">
    <source>
        <dbReference type="Proteomes" id="UP000823941"/>
    </source>
</evidence>
<comment type="subcellular location">
    <subcellularLocation>
        <location evidence="1">Membrane</location>
        <topology evidence="1">Multi-pass membrane protein</topology>
    </subcellularLocation>
</comment>
<keyword evidence="7" id="KW-1185">Reference proteome</keyword>
<feature type="transmembrane region" description="Helical" evidence="5">
    <location>
        <begin position="256"/>
        <end position="278"/>
    </location>
</feature>
<sequence>MDWIISDELGLTVGHLVGWGAAGAMIIGGVAPYVPQYKQIKKTQDAEGFSLYVCLALLVANTLRILFWFGKRYEIPLLIQSIVMNATMFVMIHLCVTVRKKNQIIRARERIFTGAIFMLYILLCCVNGSAQPDETAHWLDQNQRSGGITPEKPRRFYDMDRKYFWAWTDFQSYLDCMLVFSVVGAAITYLLIEFSPFVELIGFLAVFTEAMLGAPQIAKNLRNKSTEGMSLSMVVMWTCGDVFKTAYFVLREAPPQFWICGSLQVTLDLVILFQVWLYRNNTAEARRSRRGD</sequence>
<keyword evidence="3 5" id="KW-1133">Transmembrane helix</keyword>
<dbReference type="InterPro" id="IPR052241">
    <property type="entry name" value="SLC66/Scramblase_ANY1"/>
</dbReference>
<dbReference type="EMBL" id="JAHIBW010000004">
    <property type="protein sequence ID" value="KAG7311368.1"/>
    <property type="molecule type" value="Genomic_DNA"/>
</dbReference>
<evidence type="ECO:0000313" key="6">
    <source>
        <dbReference type="EMBL" id="KAG7311368.1"/>
    </source>
</evidence>
<feature type="transmembrane region" description="Helical" evidence="5">
    <location>
        <begin position="16"/>
        <end position="37"/>
    </location>
</feature>
<evidence type="ECO:0000256" key="1">
    <source>
        <dbReference type="ARBA" id="ARBA00004141"/>
    </source>
</evidence>
<reference evidence="6 7" key="1">
    <citation type="submission" date="2021-06" db="EMBL/GenBank/DDBJ databases">
        <title>A haploid diamondback moth (Plutella xylostella L.) genome assembly resolves 31 chromosomes and identifies a diamide resistance mutation.</title>
        <authorList>
            <person name="Ward C.M."/>
            <person name="Perry K.D."/>
            <person name="Baker G."/>
            <person name="Powis K."/>
            <person name="Heckel D.G."/>
            <person name="Baxter S.W."/>
        </authorList>
    </citation>
    <scope>NUCLEOTIDE SEQUENCE [LARGE SCALE GENOMIC DNA]</scope>
    <source>
        <strain evidence="6 7">LV</strain>
        <tissue evidence="6">Single pupa</tissue>
    </source>
</reference>
<dbReference type="PANTHER" id="PTHR14856:SF9">
    <property type="entry name" value="PQ-LOOP REPEAT-CONTAINING PROTEIN 1"/>
    <property type="match status" value="1"/>
</dbReference>
<evidence type="ECO:0000256" key="2">
    <source>
        <dbReference type="ARBA" id="ARBA00022692"/>
    </source>
</evidence>
<dbReference type="Pfam" id="PF04193">
    <property type="entry name" value="PQ-loop"/>
    <property type="match status" value="2"/>
</dbReference>
<feature type="transmembrane region" description="Helical" evidence="5">
    <location>
        <begin position="75"/>
        <end position="98"/>
    </location>
</feature>
<keyword evidence="2 5" id="KW-0812">Transmembrane</keyword>
<dbReference type="InterPro" id="IPR006603">
    <property type="entry name" value="PQ-loop_rpt"/>
</dbReference>
<evidence type="ECO:0000256" key="4">
    <source>
        <dbReference type="ARBA" id="ARBA00023136"/>
    </source>
</evidence>
<dbReference type="SMART" id="SM00679">
    <property type="entry name" value="CTNS"/>
    <property type="match status" value="2"/>
</dbReference>
<feature type="transmembrane region" description="Helical" evidence="5">
    <location>
        <begin position="110"/>
        <end position="130"/>
    </location>
</feature>
<feature type="transmembrane region" description="Helical" evidence="5">
    <location>
        <begin position="49"/>
        <end position="69"/>
    </location>
</feature>
<dbReference type="Gene3D" id="1.20.1280.290">
    <property type="match status" value="2"/>
</dbReference>
<gene>
    <name evidence="6" type="ORF">JYU34_002407</name>
</gene>
<accession>A0ABQ7R251</accession>
<dbReference type="PANTHER" id="PTHR14856">
    <property type="entry name" value="PQ-LOOP REPEAT-CONTAINING PROTEIN 1-LIKE PROTEIN"/>
    <property type="match status" value="1"/>
</dbReference>
<evidence type="ECO:0000256" key="5">
    <source>
        <dbReference type="SAM" id="Phobius"/>
    </source>
</evidence>
<organism evidence="6 7">
    <name type="scientific">Plutella xylostella</name>
    <name type="common">Diamondback moth</name>
    <name type="synonym">Plutella maculipennis</name>
    <dbReference type="NCBI Taxonomy" id="51655"/>
    <lineage>
        <taxon>Eukaryota</taxon>
        <taxon>Metazoa</taxon>
        <taxon>Ecdysozoa</taxon>
        <taxon>Arthropoda</taxon>
        <taxon>Hexapoda</taxon>
        <taxon>Insecta</taxon>
        <taxon>Pterygota</taxon>
        <taxon>Neoptera</taxon>
        <taxon>Endopterygota</taxon>
        <taxon>Lepidoptera</taxon>
        <taxon>Glossata</taxon>
        <taxon>Ditrysia</taxon>
        <taxon>Yponomeutoidea</taxon>
        <taxon>Plutellidae</taxon>
        <taxon>Plutella</taxon>
    </lineage>
</organism>
<evidence type="ECO:0008006" key="8">
    <source>
        <dbReference type="Google" id="ProtNLM"/>
    </source>
</evidence>
<evidence type="ECO:0000256" key="3">
    <source>
        <dbReference type="ARBA" id="ARBA00022989"/>
    </source>
</evidence>
<comment type="caution">
    <text evidence="6">The sequence shown here is derived from an EMBL/GenBank/DDBJ whole genome shotgun (WGS) entry which is preliminary data.</text>
</comment>
<keyword evidence="4 5" id="KW-0472">Membrane</keyword>
<name>A0ABQ7R251_PLUXY</name>
<feature type="transmembrane region" description="Helical" evidence="5">
    <location>
        <begin position="177"/>
        <end position="207"/>
    </location>
</feature>
<dbReference type="Proteomes" id="UP000823941">
    <property type="component" value="Chromosome 4"/>
</dbReference>
<proteinExistence type="predicted"/>
<protein>
    <recommendedName>
        <fullName evidence="8">PQ-loop repeat-containing protein 1</fullName>
    </recommendedName>
</protein>
<feature type="transmembrane region" description="Helical" evidence="5">
    <location>
        <begin position="228"/>
        <end position="250"/>
    </location>
</feature>